<name>A0A8J3SRE2_9ACTN</name>
<sequence>MTPPAATARTTAREVQLAGVPSPTTRVGREVSTGRASAGTAARPRGFPGPGACAAPACDVPVCAAPACDAPTSDVPICSEPVYGRAAAAGGPPIHAVETVITDTNETRSALRRNRMGRG</sequence>
<evidence type="ECO:0000256" key="1">
    <source>
        <dbReference type="SAM" id="MobiDB-lite"/>
    </source>
</evidence>
<accession>A0A8J3SRE2</accession>
<dbReference type="AlphaFoldDB" id="A0A8J3SRE2"/>
<feature type="region of interest" description="Disordered" evidence="1">
    <location>
        <begin position="1"/>
        <end position="45"/>
    </location>
</feature>
<comment type="caution">
    <text evidence="2">The sequence shown here is derived from an EMBL/GenBank/DDBJ whole genome shotgun (WGS) entry which is preliminary data.</text>
</comment>
<keyword evidence="3" id="KW-1185">Reference proteome</keyword>
<proteinExistence type="predicted"/>
<reference evidence="2 3" key="1">
    <citation type="submission" date="2021-01" db="EMBL/GenBank/DDBJ databases">
        <title>Whole genome shotgun sequence of Planobispora siamensis NBRC 107568.</title>
        <authorList>
            <person name="Komaki H."/>
            <person name="Tamura T."/>
        </authorList>
    </citation>
    <scope>NUCLEOTIDE SEQUENCE [LARGE SCALE GENOMIC DNA]</scope>
    <source>
        <strain evidence="2 3">NBRC 107568</strain>
    </source>
</reference>
<dbReference type="Proteomes" id="UP000619788">
    <property type="component" value="Unassembled WGS sequence"/>
</dbReference>
<gene>
    <name evidence="2" type="ORF">Psi01_76440</name>
</gene>
<evidence type="ECO:0000313" key="2">
    <source>
        <dbReference type="EMBL" id="GIH97014.1"/>
    </source>
</evidence>
<feature type="compositionally biased region" description="Low complexity" evidence="1">
    <location>
        <begin position="1"/>
        <end position="10"/>
    </location>
</feature>
<evidence type="ECO:0000313" key="3">
    <source>
        <dbReference type="Proteomes" id="UP000619788"/>
    </source>
</evidence>
<protein>
    <submittedName>
        <fullName evidence="2">Uncharacterized protein</fullName>
    </submittedName>
</protein>
<organism evidence="2 3">
    <name type="scientific">Planobispora siamensis</name>
    <dbReference type="NCBI Taxonomy" id="936338"/>
    <lineage>
        <taxon>Bacteria</taxon>
        <taxon>Bacillati</taxon>
        <taxon>Actinomycetota</taxon>
        <taxon>Actinomycetes</taxon>
        <taxon>Streptosporangiales</taxon>
        <taxon>Streptosporangiaceae</taxon>
        <taxon>Planobispora</taxon>
    </lineage>
</organism>
<dbReference type="EMBL" id="BOOJ01000075">
    <property type="protein sequence ID" value="GIH97014.1"/>
    <property type="molecule type" value="Genomic_DNA"/>
</dbReference>